<dbReference type="RefSeq" id="WP_337097642.1">
    <property type="nucleotide sequence ID" value="NZ_JAPYKO010000058.1"/>
</dbReference>
<gene>
    <name evidence="4" type="primary">rnk</name>
    <name evidence="4" type="ORF">O7A05_33365</name>
</gene>
<dbReference type="InterPro" id="IPR036953">
    <property type="entry name" value="GreA/GreB_C_sf"/>
</dbReference>
<dbReference type="PANTHER" id="PTHR30437:SF5">
    <property type="entry name" value="REGULATOR OF NUCLEOSIDE DIPHOSPHATE KINASE"/>
    <property type="match status" value="1"/>
</dbReference>
<dbReference type="EMBL" id="JAPYKO010000058">
    <property type="protein sequence ID" value="MEI9406998.1"/>
    <property type="molecule type" value="Genomic_DNA"/>
</dbReference>
<dbReference type="Gene3D" id="3.10.50.30">
    <property type="entry name" value="Transcription elongation factor, GreA/GreB, C-terminal domain"/>
    <property type="match status" value="1"/>
</dbReference>
<dbReference type="NCBIfam" id="NF004396">
    <property type="entry name" value="PRK05753.1"/>
    <property type="match status" value="1"/>
</dbReference>
<feature type="domain" description="Regulator of nucleoside diphosphate kinase N-terminal" evidence="3">
    <location>
        <begin position="11"/>
        <end position="51"/>
    </location>
</feature>
<organism evidence="4 5">
    <name type="scientific">Mesorhizobium argentiipisi</name>
    <dbReference type="NCBI Taxonomy" id="3015175"/>
    <lineage>
        <taxon>Bacteria</taxon>
        <taxon>Pseudomonadati</taxon>
        <taxon>Pseudomonadota</taxon>
        <taxon>Alphaproteobacteria</taxon>
        <taxon>Hyphomicrobiales</taxon>
        <taxon>Phyllobacteriaceae</taxon>
        <taxon>Mesorhizobium</taxon>
    </lineage>
</organism>
<evidence type="ECO:0000313" key="4">
    <source>
        <dbReference type="EMBL" id="MEI9406998.1"/>
    </source>
</evidence>
<dbReference type="InterPro" id="IPR023459">
    <property type="entry name" value="Tscrpt_elong_fac_GreA/B_fam"/>
</dbReference>
<name>A0ABU8KPR8_9HYPH</name>
<keyword evidence="5" id="KW-1185">Reference proteome</keyword>
<feature type="region of interest" description="Disordered" evidence="1">
    <location>
        <begin position="135"/>
        <end position="154"/>
    </location>
</feature>
<dbReference type="Proteomes" id="UP001366503">
    <property type="component" value="Unassembled WGS sequence"/>
</dbReference>
<dbReference type="InterPro" id="IPR001437">
    <property type="entry name" value="Tscrpt_elong_fac_GreA/B_C"/>
</dbReference>
<reference evidence="4 5" key="1">
    <citation type="submission" date="2022-12" db="EMBL/GenBank/DDBJ databases">
        <authorList>
            <person name="Muema E."/>
        </authorList>
    </citation>
    <scope>NUCLEOTIDE SEQUENCE [LARGE SCALE GENOMIC DNA]</scope>
    <source>
        <strain evidence="5">1330</strain>
    </source>
</reference>
<evidence type="ECO:0000259" key="2">
    <source>
        <dbReference type="Pfam" id="PF01272"/>
    </source>
</evidence>
<accession>A0ABU8KPR8</accession>
<protein>
    <submittedName>
        <fullName evidence="4">Nucleoside diphosphate kinase regulator</fullName>
    </submittedName>
</protein>
<dbReference type="Pfam" id="PF01272">
    <property type="entry name" value="GreA_GreB"/>
    <property type="match status" value="1"/>
</dbReference>
<evidence type="ECO:0000259" key="3">
    <source>
        <dbReference type="Pfam" id="PF14760"/>
    </source>
</evidence>
<dbReference type="Pfam" id="PF14760">
    <property type="entry name" value="Rnk_N"/>
    <property type="match status" value="1"/>
</dbReference>
<dbReference type="GO" id="GO:0016301">
    <property type="term" value="F:kinase activity"/>
    <property type="evidence" value="ECO:0007669"/>
    <property type="project" value="UniProtKB-KW"/>
</dbReference>
<proteinExistence type="predicted"/>
<dbReference type="Gene3D" id="1.10.286.20">
    <property type="match status" value="1"/>
</dbReference>
<comment type="caution">
    <text evidence="4">The sequence shown here is derived from an EMBL/GenBank/DDBJ whole genome shotgun (WGS) entry which is preliminary data.</text>
</comment>
<evidence type="ECO:0000313" key="5">
    <source>
        <dbReference type="Proteomes" id="UP001366503"/>
    </source>
</evidence>
<dbReference type="PANTHER" id="PTHR30437">
    <property type="entry name" value="TRANSCRIPTION ELONGATION FACTOR GREA"/>
    <property type="match status" value="1"/>
</dbReference>
<evidence type="ECO:0000256" key="1">
    <source>
        <dbReference type="SAM" id="MobiDB-lite"/>
    </source>
</evidence>
<sequence>MLHNTRTPRKPKIRISQSDHARLSALASTFAARNPEASDELLAELERARVVADGWVSSGTVRMGSTVTFKPDSGDRKTVTLVYPGEADISAGKVSILTPIGTALIGLSAGQSIMWTARDGRRHELLVLGVSKPSAKNDGAESLAPAPPGVAASL</sequence>
<dbReference type="InterPro" id="IPR029462">
    <property type="entry name" value="Rnk_N"/>
</dbReference>
<feature type="domain" description="Transcription elongation factor GreA/GreB C-terminal" evidence="2">
    <location>
        <begin position="58"/>
        <end position="131"/>
    </location>
</feature>
<keyword evidence="4" id="KW-0418">Kinase</keyword>
<keyword evidence="4" id="KW-0808">Transferase</keyword>
<dbReference type="SUPFAM" id="SSF54534">
    <property type="entry name" value="FKBP-like"/>
    <property type="match status" value="1"/>
</dbReference>